<evidence type="ECO:0000313" key="1">
    <source>
        <dbReference type="EMBL" id="ABK96595.1"/>
    </source>
</evidence>
<name>A9PJP2_9ROSI</name>
<dbReference type="EMBL" id="EF148633">
    <property type="protein sequence ID" value="ABK96595.1"/>
    <property type="molecule type" value="mRNA"/>
</dbReference>
<dbReference type="AlphaFoldDB" id="A9PJP2"/>
<organism evidence="1">
    <name type="scientific">Populus trichocarpa x Populus deltoides</name>
    <dbReference type="NCBI Taxonomy" id="3695"/>
    <lineage>
        <taxon>Eukaryota</taxon>
        <taxon>Viridiplantae</taxon>
        <taxon>Streptophyta</taxon>
        <taxon>Embryophyta</taxon>
        <taxon>Tracheophyta</taxon>
        <taxon>Spermatophyta</taxon>
        <taxon>Magnoliopsida</taxon>
        <taxon>eudicotyledons</taxon>
        <taxon>Gunneridae</taxon>
        <taxon>Pentapetalae</taxon>
        <taxon>rosids</taxon>
        <taxon>fabids</taxon>
        <taxon>Malpighiales</taxon>
        <taxon>Salicaceae</taxon>
        <taxon>Saliceae</taxon>
        <taxon>Populus</taxon>
    </lineage>
</organism>
<protein>
    <submittedName>
        <fullName evidence="1">Uncharacterized protein</fullName>
    </submittedName>
</protein>
<sequence length="44" mass="5465">MRFWIKVMLRNYRDMLISSSKRYETKMNFTNNYSVAIFLQSFSF</sequence>
<reference evidence="1" key="1">
    <citation type="journal article" date="2008" name="BMC Genomics">
        <title>Analysis of 4,664 high-quality sequence-finished poplar full-length cDNA clones and their utility for the discovery of genes responding to insect feeding.</title>
        <authorList>
            <person name="Ralph S.G."/>
            <person name="Chun H.J."/>
            <person name="Cooper D."/>
            <person name="Kirkpatrick R."/>
            <person name="Kolosova N."/>
            <person name="Gunter L."/>
            <person name="Tuskan G.A."/>
            <person name="Douglas C.J."/>
            <person name="Holt R.A."/>
            <person name="Jones S.J."/>
            <person name="Marra M.A."/>
            <person name="Bohlmann J."/>
        </authorList>
    </citation>
    <scope>NUCLEOTIDE SEQUENCE</scope>
    <source>
        <tissue evidence="1">Sapling trees one metre in height and grown under greenhouse conditions were exposed to continuous feeding by Malacosoma disstria Hubner</tissue>
    </source>
</reference>
<accession>A9PJP2</accession>
<proteinExistence type="evidence at transcript level"/>